<keyword evidence="2 3" id="KW-0436">Ligase</keyword>
<keyword evidence="2" id="KW-0479">Metal-binding</keyword>
<keyword evidence="1 2" id="KW-0093">Biotin biosynthesis</keyword>
<evidence type="ECO:0000313" key="3">
    <source>
        <dbReference type="EMBL" id="QDT35376.1"/>
    </source>
</evidence>
<feature type="binding site" evidence="2">
    <location>
        <begin position="117"/>
        <end position="120"/>
    </location>
    <ligand>
        <name>ATP</name>
        <dbReference type="ChEBI" id="CHEBI:30616"/>
    </ligand>
</feature>
<sequence>MRGLFITGTDTDVGKTFWAAAILRSLCQQGHSVGAYKPVCSGAVDSSPAEAPSWSDIEMLHNACTGKFPRELICPQQFQAPLAPPVAARLENRSVDEALLQGGLLNWAHRVDGIVIEGVGGWKSPISDSLTVEHFAKWAGFPVLVIAAQKLGAINQTLLTVEAIQRSGLQVAGVILNEVSQPENNSTAKNQLISNAEEIRKFSEIPFLALAEFNHEAELRCDQTLASIDWWETMSPSMTDLFSTDKREPCH</sequence>
<feature type="binding site" evidence="2">
    <location>
        <position position="56"/>
    </location>
    <ligand>
        <name>ATP</name>
        <dbReference type="ChEBI" id="CHEBI:30616"/>
    </ligand>
</feature>
<dbReference type="GO" id="GO:0005829">
    <property type="term" value="C:cytosol"/>
    <property type="evidence" value="ECO:0007669"/>
    <property type="project" value="TreeGrafter"/>
</dbReference>
<feature type="binding site" evidence="2">
    <location>
        <begin position="12"/>
        <end position="17"/>
    </location>
    <ligand>
        <name>ATP</name>
        <dbReference type="ChEBI" id="CHEBI:30616"/>
    </ligand>
</feature>
<dbReference type="HAMAP" id="MF_00336">
    <property type="entry name" value="BioD"/>
    <property type="match status" value="1"/>
</dbReference>
<comment type="catalytic activity">
    <reaction evidence="2">
        <text>(7R,8S)-7,8-diammoniononanoate + CO2 + ATP = (4R,5S)-dethiobiotin + ADP + phosphate + 3 H(+)</text>
        <dbReference type="Rhea" id="RHEA:15805"/>
        <dbReference type="ChEBI" id="CHEBI:15378"/>
        <dbReference type="ChEBI" id="CHEBI:16526"/>
        <dbReference type="ChEBI" id="CHEBI:30616"/>
        <dbReference type="ChEBI" id="CHEBI:43474"/>
        <dbReference type="ChEBI" id="CHEBI:149469"/>
        <dbReference type="ChEBI" id="CHEBI:149473"/>
        <dbReference type="ChEBI" id="CHEBI:456216"/>
        <dbReference type="EC" id="6.3.3.3"/>
    </reaction>
</comment>
<reference evidence="3 4" key="1">
    <citation type="submission" date="2019-02" db="EMBL/GenBank/DDBJ databases">
        <title>Deep-cultivation of Planctomycetes and their phenomic and genomic characterization uncovers novel biology.</title>
        <authorList>
            <person name="Wiegand S."/>
            <person name="Jogler M."/>
            <person name="Boedeker C."/>
            <person name="Pinto D."/>
            <person name="Vollmers J."/>
            <person name="Rivas-Marin E."/>
            <person name="Kohn T."/>
            <person name="Peeters S.H."/>
            <person name="Heuer A."/>
            <person name="Rast P."/>
            <person name="Oberbeckmann S."/>
            <person name="Bunk B."/>
            <person name="Jeske O."/>
            <person name="Meyerdierks A."/>
            <person name="Storesund J.E."/>
            <person name="Kallscheuer N."/>
            <person name="Luecker S."/>
            <person name="Lage O.M."/>
            <person name="Pohl T."/>
            <person name="Merkel B.J."/>
            <person name="Hornburger P."/>
            <person name="Mueller R.-W."/>
            <person name="Bruemmer F."/>
            <person name="Labrenz M."/>
            <person name="Spormann A.M."/>
            <person name="Op den Camp H."/>
            <person name="Overmann J."/>
            <person name="Amann R."/>
            <person name="Jetten M.S.M."/>
            <person name="Mascher T."/>
            <person name="Medema M.H."/>
            <person name="Devos D.P."/>
            <person name="Kaster A.-K."/>
            <person name="Ovreas L."/>
            <person name="Rohde M."/>
            <person name="Galperin M.Y."/>
            <person name="Jogler C."/>
        </authorList>
    </citation>
    <scope>NUCLEOTIDE SEQUENCE [LARGE SCALE GENOMIC DNA]</scope>
    <source>
        <strain evidence="3 4">Mal48</strain>
    </source>
</reference>
<comment type="pathway">
    <text evidence="2">Cofactor biosynthesis; biotin biosynthesis; biotin from 7,8-diaminononanoate: step 1/2.</text>
</comment>
<dbReference type="AlphaFoldDB" id="A0A517QUR2"/>
<feature type="binding site" evidence="2">
    <location>
        <position position="56"/>
    </location>
    <ligand>
        <name>Mg(2+)</name>
        <dbReference type="ChEBI" id="CHEBI:18420"/>
    </ligand>
</feature>
<dbReference type="PANTHER" id="PTHR43210">
    <property type="entry name" value="DETHIOBIOTIN SYNTHETASE"/>
    <property type="match status" value="1"/>
</dbReference>
<feature type="binding site" evidence="2">
    <location>
        <position position="214"/>
    </location>
    <ligand>
        <name>ATP</name>
        <dbReference type="ChEBI" id="CHEBI:30616"/>
    </ligand>
</feature>
<comment type="subunit">
    <text evidence="2">Homodimer.</text>
</comment>
<dbReference type="GO" id="GO:0009102">
    <property type="term" value="P:biotin biosynthetic process"/>
    <property type="evidence" value="ECO:0007669"/>
    <property type="project" value="UniProtKB-UniRule"/>
</dbReference>
<keyword evidence="2" id="KW-0963">Cytoplasm</keyword>
<dbReference type="GO" id="GO:0005524">
    <property type="term" value="F:ATP binding"/>
    <property type="evidence" value="ECO:0007669"/>
    <property type="project" value="UniProtKB-UniRule"/>
</dbReference>
<comment type="cofactor">
    <cofactor evidence="2">
        <name>Mg(2+)</name>
        <dbReference type="ChEBI" id="CHEBI:18420"/>
    </cofactor>
</comment>
<evidence type="ECO:0000313" key="4">
    <source>
        <dbReference type="Proteomes" id="UP000315724"/>
    </source>
</evidence>
<evidence type="ECO:0000256" key="1">
    <source>
        <dbReference type="ARBA" id="ARBA00022756"/>
    </source>
</evidence>
<dbReference type="UniPathway" id="UPA00078">
    <property type="reaction ID" value="UER00161"/>
</dbReference>
<feature type="binding site" evidence="2">
    <location>
        <position position="117"/>
    </location>
    <ligand>
        <name>Mg(2+)</name>
        <dbReference type="ChEBI" id="CHEBI:18420"/>
    </ligand>
</feature>
<keyword evidence="4" id="KW-1185">Reference proteome</keyword>
<accession>A0A517QUR2</accession>
<dbReference type="NCBIfam" id="TIGR00347">
    <property type="entry name" value="bioD"/>
    <property type="match status" value="1"/>
</dbReference>
<comment type="similarity">
    <text evidence="2">Belongs to the dethiobiotin synthetase family.</text>
</comment>
<dbReference type="EC" id="6.3.3.3" evidence="2"/>
<dbReference type="KEGG" id="tpol:Mal48_46520"/>
<keyword evidence="2" id="KW-0547">Nucleotide-binding</keyword>
<proteinExistence type="inferred from homology"/>
<keyword evidence="2" id="KW-0460">Magnesium</keyword>
<feature type="active site" evidence="2">
    <location>
        <position position="37"/>
    </location>
</feature>
<protein>
    <recommendedName>
        <fullName evidence="2">ATP-dependent dethiobiotin synthetase BioD</fullName>
        <ecNumber evidence="2">6.3.3.3</ecNumber>
    </recommendedName>
    <alternativeName>
        <fullName evidence="2">DTB synthetase</fullName>
        <shortName evidence="2">DTBS</shortName>
    </alternativeName>
    <alternativeName>
        <fullName evidence="2">Dethiobiotin synthase</fullName>
    </alternativeName>
</protein>
<organism evidence="3 4">
    <name type="scientific">Thalassoglobus polymorphus</name>
    <dbReference type="NCBI Taxonomy" id="2527994"/>
    <lineage>
        <taxon>Bacteria</taxon>
        <taxon>Pseudomonadati</taxon>
        <taxon>Planctomycetota</taxon>
        <taxon>Planctomycetia</taxon>
        <taxon>Planctomycetales</taxon>
        <taxon>Planctomycetaceae</taxon>
        <taxon>Thalassoglobus</taxon>
    </lineage>
</organism>
<dbReference type="CDD" id="cd03109">
    <property type="entry name" value="DTBS"/>
    <property type="match status" value="1"/>
</dbReference>
<feature type="binding site" evidence="2">
    <location>
        <position position="41"/>
    </location>
    <ligand>
        <name>substrate</name>
    </ligand>
</feature>
<dbReference type="SUPFAM" id="SSF52540">
    <property type="entry name" value="P-loop containing nucleoside triphosphate hydrolases"/>
    <property type="match status" value="1"/>
</dbReference>
<dbReference type="Gene3D" id="3.40.50.300">
    <property type="entry name" value="P-loop containing nucleotide triphosphate hydrolases"/>
    <property type="match status" value="1"/>
</dbReference>
<comment type="function">
    <text evidence="2">Catalyzes a mechanistically unusual reaction, the ATP-dependent insertion of CO2 between the N7 and N8 nitrogen atoms of 7,8-diaminopelargonic acid (DAPA, also called 7,8-diammoniononanoate) to form a ureido ring.</text>
</comment>
<dbReference type="PANTHER" id="PTHR43210:SF5">
    <property type="entry name" value="DETHIOBIOTIN SYNTHETASE"/>
    <property type="match status" value="1"/>
</dbReference>
<name>A0A517QUR2_9PLAN</name>
<gene>
    <name evidence="3" type="primary">bioD1</name>
    <name evidence="2" type="synonym">bioD</name>
    <name evidence="3" type="ORF">Mal48_46520</name>
</gene>
<comment type="caution">
    <text evidence="2">Lacks conserved residue(s) required for the propagation of feature annotation.</text>
</comment>
<dbReference type="InterPro" id="IPR004472">
    <property type="entry name" value="DTB_synth_BioD"/>
</dbReference>
<feature type="binding site" evidence="2">
    <location>
        <position position="16"/>
    </location>
    <ligand>
        <name>Mg(2+)</name>
        <dbReference type="ChEBI" id="CHEBI:18420"/>
    </ligand>
</feature>
<dbReference type="Proteomes" id="UP000315724">
    <property type="component" value="Chromosome"/>
</dbReference>
<dbReference type="GO" id="GO:0004141">
    <property type="term" value="F:dethiobiotin synthase activity"/>
    <property type="evidence" value="ECO:0007669"/>
    <property type="project" value="UniProtKB-UniRule"/>
</dbReference>
<feature type="binding site" evidence="2">
    <location>
        <begin position="177"/>
        <end position="178"/>
    </location>
    <ligand>
        <name>ATP</name>
        <dbReference type="ChEBI" id="CHEBI:30616"/>
    </ligand>
</feature>
<dbReference type="InterPro" id="IPR027417">
    <property type="entry name" value="P-loop_NTPase"/>
</dbReference>
<dbReference type="PIRSF" id="PIRSF006755">
    <property type="entry name" value="DTB_synth"/>
    <property type="match status" value="1"/>
</dbReference>
<evidence type="ECO:0000256" key="2">
    <source>
        <dbReference type="HAMAP-Rule" id="MF_00336"/>
    </source>
</evidence>
<comment type="subcellular location">
    <subcellularLocation>
        <location evidence="2">Cytoplasm</location>
    </subcellularLocation>
</comment>
<dbReference type="EMBL" id="CP036267">
    <property type="protein sequence ID" value="QDT35376.1"/>
    <property type="molecule type" value="Genomic_DNA"/>
</dbReference>
<dbReference type="GO" id="GO:0000287">
    <property type="term" value="F:magnesium ion binding"/>
    <property type="evidence" value="ECO:0007669"/>
    <property type="project" value="UniProtKB-UniRule"/>
</dbReference>
<keyword evidence="2" id="KW-0067">ATP-binding</keyword>
<dbReference type="Pfam" id="PF13500">
    <property type="entry name" value="AAA_26"/>
    <property type="match status" value="1"/>
</dbReference>